<dbReference type="InterPro" id="IPR027396">
    <property type="entry name" value="DsrEFH-like"/>
</dbReference>
<organism evidence="2 3">
    <name type="scientific">Roseinatronobacter bogoriensis subsp. barguzinensis</name>
    <dbReference type="NCBI Taxonomy" id="441209"/>
    <lineage>
        <taxon>Bacteria</taxon>
        <taxon>Pseudomonadati</taxon>
        <taxon>Pseudomonadota</taxon>
        <taxon>Alphaproteobacteria</taxon>
        <taxon>Rhodobacterales</taxon>
        <taxon>Paracoccaceae</taxon>
        <taxon>Roseinatronobacter</taxon>
    </lineage>
</organism>
<dbReference type="RefSeq" id="WP_084634878.1">
    <property type="nucleotide sequence ID" value="NZ_CP024899.1"/>
</dbReference>
<evidence type="ECO:0000256" key="1">
    <source>
        <dbReference type="SAM" id="SignalP"/>
    </source>
</evidence>
<proteinExistence type="predicted"/>
<dbReference type="Pfam" id="PF02635">
    <property type="entry name" value="DsrE"/>
    <property type="match status" value="1"/>
</dbReference>
<feature type="signal peptide" evidence="1">
    <location>
        <begin position="1"/>
        <end position="24"/>
    </location>
</feature>
<dbReference type="STRING" id="441209.GCA_001870665_01832"/>
<gene>
    <name evidence="2" type="ORF">BG454_10275</name>
</gene>
<feature type="chain" id="PRO_5014804217" evidence="1">
    <location>
        <begin position="25"/>
        <end position="147"/>
    </location>
</feature>
<dbReference type="Gene3D" id="3.40.1260.10">
    <property type="entry name" value="DsrEFH-like"/>
    <property type="match status" value="1"/>
</dbReference>
<dbReference type="InterPro" id="IPR003787">
    <property type="entry name" value="Sulphur_relay_DsrE/F-like"/>
</dbReference>
<name>A0A2K8KEI4_9RHOB</name>
<dbReference type="SUPFAM" id="SSF75169">
    <property type="entry name" value="DsrEFH-like"/>
    <property type="match status" value="1"/>
</dbReference>
<dbReference type="Proteomes" id="UP000228948">
    <property type="component" value="Chromosome"/>
</dbReference>
<sequence length="147" mass="15044">MTHMIRTTAIAALLGTGLAAPAFADPAEKLVTVVTSENPQTQLMAMVLTAQADEQGAETRILLCGPGGDLALIDAPETATAPQPPRDASPQGMLQMLMANGVTVEVCAIYLPGLGAEADVLIEGVGVAQPAAMAGAMLETDARVWSF</sequence>
<reference evidence="2 3" key="1">
    <citation type="submission" date="2017-11" db="EMBL/GenBank/DDBJ databases">
        <title>Revised Sequence and Annotation of the Rhodobaca barguzinensis strain alga05 Genome.</title>
        <authorList>
            <person name="Kopejtka K."/>
            <person name="Tomasch J.M."/>
            <person name="Bunk B."/>
            <person name="Koblizek M."/>
        </authorList>
    </citation>
    <scope>NUCLEOTIDE SEQUENCE [LARGE SCALE GENOMIC DNA]</scope>
    <source>
        <strain evidence="3">alga05</strain>
    </source>
</reference>
<evidence type="ECO:0000313" key="3">
    <source>
        <dbReference type="Proteomes" id="UP000228948"/>
    </source>
</evidence>
<dbReference type="AlphaFoldDB" id="A0A2K8KEI4"/>
<evidence type="ECO:0000313" key="2">
    <source>
        <dbReference type="EMBL" id="ATX66155.1"/>
    </source>
</evidence>
<keyword evidence="3" id="KW-1185">Reference proteome</keyword>
<dbReference type="OrthoDB" id="7361822at2"/>
<keyword evidence="1" id="KW-0732">Signal</keyword>
<accession>A0A2K8KEI4</accession>
<dbReference type="EMBL" id="CP024899">
    <property type="protein sequence ID" value="ATX66155.1"/>
    <property type="molecule type" value="Genomic_DNA"/>
</dbReference>
<dbReference type="KEGG" id="rbg:BG454_10275"/>
<protein>
    <submittedName>
        <fullName evidence="2">Uncharacterized protein</fullName>
    </submittedName>
</protein>